<accession>A0A2V1IR59</accession>
<dbReference type="RefSeq" id="WP_107031087.1">
    <property type="nucleotide sequence ID" value="NZ_PUEC01000002.1"/>
</dbReference>
<sequence length="296" mass="31591">MIKNLLALFLLISSVASVCATPVVLWQSDSPEGVSVRWDAAGPTISAEQCADFTGGGKIEVSVASCNSGAILLLTKGDWNGDLCPAVYPDNLTMPATVTFSLTPAQAKSARELGFIPFGDGYNISRISYVPSETEVDPDAIWFGSEDCRSEWKNIDLSAPLFADAKAGDKLVFVTSDRGPEVIMQPIIGNWGGIVLNSVDNPELFTTEGDLISITLTDQWADKLKEKGFVLQAYGVVINEIRLVTPGGDTTSIIGIGADSNNAPVEYFNLNGLRVGNPSNGIFIRRQGDKVTKVAL</sequence>
<dbReference type="AlphaFoldDB" id="A0A2V1IR59"/>
<gene>
    <name evidence="2" type="ORF">C5O23_00980</name>
</gene>
<name>A0A2V1IR59_9BACT</name>
<comment type="caution">
    <text evidence="2">The sequence shown here is derived from an EMBL/GenBank/DDBJ whole genome shotgun (WGS) entry which is preliminary data.</text>
</comment>
<keyword evidence="1" id="KW-0732">Signal</keyword>
<keyword evidence="3" id="KW-1185">Reference proteome</keyword>
<dbReference type="Proteomes" id="UP000244905">
    <property type="component" value="Unassembled WGS sequence"/>
</dbReference>
<dbReference type="GeneID" id="82524922"/>
<evidence type="ECO:0000313" key="2">
    <source>
        <dbReference type="EMBL" id="PWB04163.1"/>
    </source>
</evidence>
<organism evidence="2 3">
    <name type="scientific">Duncaniella muris</name>
    <dbReference type="NCBI Taxonomy" id="2094150"/>
    <lineage>
        <taxon>Bacteria</taxon>
        <taxon>Pseudomonadati</taxon>
        <taxon>Bacteroidota</taxon>
        <taxon>Bacteroidia</taxon>
        <taxon>Bacteroidales</taxon>
        <taxon>Muribaculaceae</taxon>
        <taxon>Duncaniella</taxon>
    </lineage>
</organism>
<protein>
    <submittedName>
        <fullName evidence="2">Uncharacterized protein</fullName>
    </submittedName>
</protein>
<feature type="chain" id="PRO_5015907352" evidence="1">
    <location>
        <begin position="21"/>
        <end position="296"/>
    </location>
</feature>
<reference evidence="3" key="1">
    <citation type="submission" date="2018-02" db="EMBL/GenBank/DDBJ databases">
        <authorList>
            <person name="Clavel T."/>
            <person name="Strowig T."/>
        </authorList>
    </citation>
    <scope>NUCLEOTIDE SEQUENCE [LARGE SCALE GENOMIC DNA]</scope>
    <source>
        <strain evidence="3">DSM 103720</strain>
    </source>
</reference>
<evidence type="ECO:0000313" key="3">
    <source>
        <dbReference type="Proteomes" id="UP000244905"/>
    </source>
</evidence>
<proteinExistence type="predicted"/>
<feature type="signal peptide" evidence="1">
    <location>
        <begin position="1"/>
        <end position="20"/>
    </location>
</feature>
<evidence type="ECO:0000256" key="1">
    <source>
        <dbReference type="SAM" id="SignalP"/>
    </source>
</evidence>
<dbReference type="EMBL" id="PUEC01000002">
    <property type="protein sequence ID" value="PWB04163.1"/>
    <property type="molecule type" value="Genomic_DNA"/>
</dbReference>